<evidence type="ECO:0000256" key="1">
    <source>
        <dbReference type="SAM" id="MobiDB-lite"/>
    </source>
</evidence>
<keyword evidence="3" id="KW-1185">Reference proteome</keyword>
<dbReference type="AlphaFoldDB" id="A0A087D508"/>
<organism evidence="2 3">
    <name type="scientific">Bifidobacterium ruminantium</name>
    <dbReference type="NCBI Taxonomy" id="78346"/>
    <lineage>
        <taxon>Bacteria</taxon>
        <taxon>Bacillati</taxon>
        <taxon>Actinomycetota</taxon>
        <taxon>Actinomycetes</taxon>
        <taxon>Bifidobacteriales</taxon>
        <taxon>Bifidobacteriaceae</taxon>
        <taxon>Bifidobacterium</taxon>
    </lineage>
</organism>
<dbReference type="STRING" id="78346.BRUM_2000"/>
<evidence type="ECO:0000313" key="3">
    <source>
        <dbReference type="Proteomes" id="UP000029078"/>
    </source>
</evidence>
<proteinExistence type="predicted"/>
<dbReference type="EMBL" id="JGZL01000003">
    <property type="protein sequence ID" value="KFI90608.1"/>
    <property type="molecule type" value="Genomic_DNA"/>
</dbReference>
<dbReference type="Proteomes" id="UP000029078">
    <property type="component" value="Unassembled WGS sequence"/>
</dbReference>
<reference evidence="2 3" key="1">
    <citation type="submission" date="2014-03" db="EMBL/GenBank/DDBJ databases">
        <title>Genomics of Bifidobacteria.</title>
        <authorList>
            <person name="Ventura M."/>
            <person name="Milani C."/>
            <person name="Lugli G.A."/>
        </authorList>
    </citation>
    <scope>NUCLEOTIDE SEQUENCE [LARGE SCALE GENOMIC DNA]</scope>
    <source>
        <strain evidence="2 3">LMG 21811</strain>
    </source>
</reference>
<comment type="caution">
    <text evidence="2">The sequence shown here is derived from an EMBL/GenBank/DDBJ whole genome shotgun (WGS) entry which is preliminary data.</text>
</comment>
<feature type="region of interest" description="Disordered" evidence="1">
    <location>
        <begin position="16"/>
        <end position="96"/>
    </location>
</feature>
<accession>A0A087D508</accession>
<feature type="compositionally biased region" description="Basic residues" evidence="1">
    <location>
        <begin position="49"/>
        <end position="65"/>
    </location>
</feature>
<name>A0A087D508_BIFRU</name>
<gene>
    <name evidence="2" type="ORF">BRUM_2000</name>
</gene>
<protein>
    <submittedName>
        <fullName evidence="2">Uncharacterized protein</fullName>
    </submittedName>
</protein>
<evidence type="ECO:0000313" key="2">
    <source>
        <dbReference type="EMBL" id="KFI90608.1"/>
    </source>
</evidence>
<sequence>MDKDTKTELDYLLPDKAYEDPQVGRADRPAGRRVAGRRGRPAVGVAALRRARHYHQRRRRVRRRPDRREPAHGGQAGRFQRKISIAPVSGTTLNRD</sequence>